<keyword evidence="3" id="KW-1185">Reference proteome</keyword>
<protein>
    <recommendedName>
        <fullName evidence="1">C-type lectin domain-containing protein</fullName>
    </recommendedName>
</protein>
<dbReference type="Ensembl" id="ENSECRT00000004057.1">
    <property type="protein sequence ID" value="ENSECRP00000003994.1"/>
    <property type="gene ID" value="ENSECRG00000002725.1"/>
</dbReference>
<feature type="domain" description="C-type lectin" evidence="1">
    <location>
        <begin position="15"/>
        <end position="113"/>
    </location>
</feature>
<sequence>SFNISKTFTFSAIICIFFDDDGSWLEAYSYCQKYYTDLVSISSDEENEEVRIHARGSQVWIGLINDPWKWSNGENSTFRLKYMYDGKCMAMCYSSASRWHSLSCDTLNAFFCCKGKK</sequence>
<dbReference type="PROSITE" id="PS50041">
    <property type="entry name" value="C_TYPE_LECTIN_2"/>
    <property type="match status" value="1"/>
</dbReference>
<evidence type="ECO:0000313" key="2">
    <source>
        <dbReference type="Ensembl" id="ENSECRP00000003994.1"/>
    </source>
</evidence>
<accession>A0A8C4RM51</accession>
<dbReference type="PANTHER" id="PTHR45784">
    <property type="entry name" value="C-TYPE LECTIN DOMAIN FAMILY 20 MEMBER A-RELATED"/>
    <property type="match status" value="1"/>
</dbReference>
<dbReference type="InterPro" id="IPR001304">
    <property type="entry name" value="C-type_lectin-like"/>
</dbReference>
<organism evidence="2 3">
    <name type="scientific">Erpetoichthys calabaricus</name>
    <name type="common">Rope fish</name>
    <name type="synonym">Calamoichthys calabaricus</name>
    <dbReference type="NCBI Taxonomy" id="27687"/>
    <lineage>
        <taxon>Eukaryota</taxon>
        <taxon>Metazoa</taxon>
        <taxon>Chordata</taxon>
        <taxon>Craniata</taxon>
        <taxon>Vertebrata</taxon>
        <taxon>Euteleostomi</taxon>
        <taxon>Actinopterygii</taxon>
        <taxon>Polypteriformes</taxon>
        <taxon>Polypteridae</taxon>
        <taxon>Erpetoichthys</taxon>
    </lineage>
</organism>
<name>A0A8C4RM51_ERPCA</name>
<dbReference type="InterPro" id="IPR016186">
    <property type="entry name" value="C-type_lectin-like/link_sf"/>
</dbReference>
<dbReference type="PANTHER" id="PTHR45784:SF3">
    <property type="entry name" value="C-TYPE LECTIN DOMAIN FAMILY 4 MEMBER K-LIKE-RELATED"/>
    <property type="match status" value="1"/>
</dbReference>
<dbReference type="SUPFAM" id="SSF56436">
    <property type="entry name" value="C-type lectin-like"/>
    <property type="match status" value="1"/>
</dbReference>
<dbReference type="AlphaFoldDB" id="A0A8C4RM51"/>
<reference evidence="2" key="1">
    <citation type="submission" date="2021-06" db="EMBL/GenBank/DDBJ databases">
        <authorList>
            <consortium name="Wellcome Sanger Institute Data Sharing"/>
        </authorList>
    </citation>
    <scope>NUCLEOTIDE SEQUENCE [LARGE SCALE GENOMIC DNA]</scope>
</reference>
<dbReference type="Gene3D" id="3.10.100.10">
    <property type="entry name" value="Mannose-Binding Protein A, subunit A"/>
    <property type="match status" value="1"/>
</dbReference>
<dbReference type="Proteomes" id="UP000694620">
    <property type="component" value="Chromosome 2"/>
</dbReference>
<dbReference type="SMART" id="SM00034">
    <property type="entry name" value="CLECT"/>
    <property type="match status" value="1"/>
</dbReference>
<reference evidence="2" key="3">
    <citation type="submission" date="2025-09" db="UniProtKB">
        <authorList>
            <consortium name="Ensembl"/>
        </authorList>
    </citation>
    <scope>IDENTIFICATION</scope>
</reference>
<evidence type="ECO:0000313" key="3">
    <source>
        <dbReference type="Proteomes" id="UP000694620"/>
    </source>
</evidence>
<dbReference type="InterPro" id="IPR016187">
    <property type="entry name" value="CTDL_fold"/>
</dbReference>
<dbReference type="Pfam" id="PF00059">
    <property type="entry name" value="Lectin_C"/>
    <property type="match status" value="1"/>
</dbReference>
<dbReference type="GeneTree" id="ENSGT01110000268463"/>
<reference evidence="2" key="2">
    <citation type="submission" date="2025-08" db="UniProtKB">
        <authorList>
            <consortium name="Ensembl"/>
        </authorList>
    </citation>
    <scope>IDENTIFICATION</scope>
</reference>
<evidence type="ECO:0000259" key="1">
    <source>
        <dbReference type="PROSITE" id="PS50041"/>
    </source>
</evidence>
<proteinExistence type="predicted"/>